<dbReference type="RefSeq" id="XP_040748125.1">
    <property type="nucleotide sequence ID" value="XM_040889118.1"/>
</dbReference>
<dbReference type="GO" id="GO:0016020">
    <property type="term" value="C:membrane"/>
    <property type="evidence" value="ECO:0007669"/>
    <property type="project" value="UniProtKB-SubCell"/>
</dbReference>
<keyword evidence="3 5" id="KW-1133">Transmembrane helix</keyword>
<dbReference type="GeneID" id="63805766"/>
<dbReference type="SUPFAM" id="SSF103473">
    <property type="entry name" value="MFS general substrate transporter"/>
    <property type="match status" value="1"/>
</dbReference>
<evidence type="ECO:0000256" key="2">
    <source>
        <dbReference type="ARBA" id="ARBA00022692"/>
    </source>
</evidence>
<evidence type="ECO:0000256" key="3">
    <source>
        <dbReference type="ARBA" id="ARBA00022989"/>
    </source>
</evidence>
<protein>
    <submittedName>
        <fullName evidence="6">UNC93-like protein C922.05c-like protein</fullName>
    </submittedName>
</protein>
<keyword evidence="7" id="KW-1185">Reference proteome</keyword>
<accession>A0A1Y1WP63</accession>
<evidence type="ECO:0000256" key="1">
    <source>
        <dbReference type="ARBA" id="ARBA00004141"/>
    </source>
</evidence>
<feature type="transmembrane region" description="Helical" evidence="5">
    <location>
        <begin position="7"/>
        <end position="28"/>
    </location>
</feature>
<dbReference type="Pfam" id="PF05978">
    <property type="entry name" value="UNC-93"/>
    <property type="match status" value="1"/>
</dbReference>
<dbReference type="EMBL" id="MCFD01000001">
    <property type="protein sequence ID" value="ORX74914.1"/>
    <property type="molecule type" value="Genomic_DNA"/>
</dbReference>
<dbReference type="Proteomes" id="UP000193922">
    <property type="component" value="Unassembled WGS sequence"/>
</dbReference>
<reference evidence="6 7" key="1">
    <citation type="submission" date="2016-07" db="EMBL/GenBank/DDBJ databases">
        <title>Pervasive Adenine N6-methylation of Active Genes in Fungi.</title>
        <authorList>
            <consortium name="DOE Joint Genome Institute"/>
            <person name="Mondo S.J."/>
            <person name="Dannebaum R.O."/>
            <person name="Kuo R.C."/>
            <person name="Labutti K."/>
            <person name="Haridas S."/>
            <person name="Kuo A."/>
            <person name="Salamov A."/>
            <person name="Ahrendt S.R."/>
            <person name="Lipzen A."/>
            <person name="Sullivan W."/>
            <person name="Andreopoulos W.B."/>
            <person name="Clum A."/>
            <person name="Lindquist E."/>
            <person name="Daum C."/>
            <person name="Ramamoorthy G.K."/>
            <person name="Gryganskyi A."/>
            <person name="Culley D."/>
            <person name="Magnuson J.K."/>
            <person name="James T.Y."/>
            <person name="O'Malley M.A."/>
            <person name="Stajich J.E."/>
            <person name="Spatafora J.W."/>
            <person name="Visel A."/>
            <person name="Grigoriev I.V."/>
        </authorList>
    </citation>
    <scope>NUCLEOTIDE SEQUENCE [LARGE SCALE GENOMIC DNA]</scope>
    <source>
        <strain evidence="6 7">ATCC 12442</strain>
    </source>
</reference>
<dbReference type="InterPro" id="IPR051617">
    <property type="entry name" value="UNC-93-like_regulator"/>
</dbReference>
<comment type="subcellular location">
    <subcellularLocation>
        <location evidence="1">Membrane</location>
        <topology evidence="1">Multi-pass membrane protein</topology>
    </subcellularLocation>
</comment>
<keyword evidence="2 5" id="KW-0812">Transmembrane</keyword>
<feature type="transmembrane region" description="Helical" evidence="5">
    <location>
        <begin position="259"/>
        <end position="277"/>
    </location>
</feature>
<feature type="transmembrane region" description="Helical" evidence="5">
    <location>
        <begin position="73"/>
        <end position="90"/>
    </location>
</feature>
<feature type="transmembrane region" description="Helical" evidence="5">
    <location>
        <begin position="218"/>
        <end position="239"/>
    </location>
</feature>
<dbReference type="InterPro" id="IPR010291">
    <property type="entry name" value="Ion_channel_UNC-93"/>
</dbReference>
<dbReference type="AlphaFoldDB" id="A0A1Y1WP63"/>
<gene>
    <name evidence="6" type="ORF">DL89DRAFT_273894</name>
</gene>
<feature type="transmembrane region" description="Helical" evidence="5">
    <location>
        <begin position="289"/>
        <end position="312"/>
    </location>
</feature>
<evidence type="ECO:0000313" key="7">
    <source>
        <dbReference type="Proteomes" id="UP000193922"/>
    </source>
</evidence>
<sequence length="448" mass="49577">MVRYNSPLGQVLIISSVCFLCPGMFNALNGLGGAGQLDTSTSNNANTALYATFCVFSILGGGIVNVCGVRYPTAAACLTYAFYTGSYVFYNHTGHSYLTIVAGCVLGIGAGVLWAAQGVVMVAYPMEHEKGRFISIFWVIFNLGGLIGGLLPFALNFYHSGSLTDAVYLMFVMLECFGALMALMLAPSTEIIRNNGTRASVVDRHSVRRESVEIIRLLANKWMLLLLPMSFTSNFFYGYQFSQYNAAIFTLRTRSFNNLLYWLSQIIGSFVLSLLLDASRWPRQTRGRYAVLITSLAFNAVWAATLVVQLRYTRGMPDTDYTGGPVDFLQGSRAVGPIFLYFFMGMVDAWYQNVAYWVIGTLTNDTKITARYIGFYKGVQSLGAAVSWQIGARKVPFLNQVIGNWILLLASLPTITFESDLISRSLERPCSAPVSSHRHTQHFYHGKT</sequence>
<organism evidence="6 7">
    <name type="scientific">Linderina pennispora</name>
    <dbReference type="NCBI Taxonomy" id="61395"/>
    <lineage>
        <taxon>Eukaryota</taxon>
        <taxon>Fungi</taxon>
        <taxon>Fungi incertae sedis</taxon>
        <taxon>Zoopagomycota</taxon>
        <taxon>Kickxellomycotina</taxon>
        <taxon>Kickxellomycetes</taxon>
        <taxon>Kickxellales</taxon>
        <taxon>Kickxellaceae</taxon>
        <taxon>Linderina</taxon>
    </lineage>
</organism>
<name>A0A1Y1WP63_9FUNG</name>
<comment type="caution">
    <text evidence="6">The sequence shown here is derived from an EMBL/GenBank/DDBJ whole genome shotgun (WGS) entry which is preliminary data.</text>
</comment>
<feature type="transmembrane region" description="Helical" evidence="5">
    <location>
        <begin position="96"/>
        <end position="124"/>
    </location>
</feature>
<evidence type="ECO:0000313" key="6">
    <source>
        <dbReference type="EMBL" id="ORX74914.1"/>
    </source>
</evidence>
<dbReference type="InterPro" id="IPR036259">
    <property type="entry name" value="MFS_trans_sf"/>
</dbReference>
<dbReference type="OrthoDB" id="196103at2759"/>
<feature type="transmembrane region" description="Helical" evidence="5">
    <location>
        <begin position="136"/>
        <end position="155"/>
    </location>
</feature>
<keyword evidence="4 5" id="KW-0472">Membrane</keyword>
<dbReference type="Gene3D" id="1.20.1250.20">
    <property type="entry name" value="MFS general substrate transporter like domains"/>
    <property type="match status" value="1"/>
</dbReference>
<evidence type="ECO:0000256" key="5">
    <source>
        <dbReference type="SAM" id="Phobius"/>
    </source>
</evidence>
<feature type="transmembrane region" description="Helical" evidence="5">
    <location>
        <begin position="167"/>
        <end position="186"/>
    </location>
</feature>
<dbReference type="PANTHER" id="PTHR23294:SF59">
    <property type="entry name" value="UNC93-LIKE PROTEIN C922.05C"/>
    <property type="match status" value="1"/>
</dbReference>
<proteinExistence type="predicted"/>
<feature type="transmembrane region" description="Helical" evidence="5">
    <location>
        <begin position="338"/>
        <end position="359"/>
    </location>
</feature>
<dbReference type="PANTHER" id="PTHR23294">
    <property type="entry name" value="ET TRANSLATION PRODUCT-RELATED"/>
    <property type="match status" value="1"/>
</dbReference>
<evidence type="ECO:0000256" key="4">
    <source>
        <dbReference type="ARBA" id="ARBA00023136"/>
    </source>
</evidence>
<feature type="transmembrane region" description="Helical" evidence="5">
    <location>
        <begin position="48"/>
        <end position="66"/>
    </location>
</feature>